<comment type="catalytic activity">
    <reaction evidence="1">
        <text>1-(2-carboxyphenylamino)-1-deoxy-D-ribulose 5-phosphate + H(+) = (1S,2R)-1-C-(indol-3-yl)glycerol 3-phosphate + CO2 + H2O</text>
        <dbReference type="Rhea" id="RHEA:23476"/>
        <dbReference type="ChEBI" id="CHEBI:15377"/>
        <dbReference type="ChEBI" id="CHEBI:15378"/>
        <dbReference type="ChEBI" id="CHEBI:16526"/>
        <dbReference type="ChEBI" id="CHEBI:58613"/>
        <dbReference type="ChEBI" id="CHEBI:58866"/>
        <dbReference type="EC" id="4.1.1.48"/>
    </reaction>
</comment>
<evidence type="ECO:0000256" key="5">
    <source>
        <dbReference type="ARBA" id="ARBA00022793"/>
    </source>
</evidence>
<accession>K0N901</accession>
<evidence type="ECO:0000256" key="6">
    <source>
        <dbReference type="ARBA" id="ARBA00022822"/>
    </source>
</evidence>
<dbReference type="InterPro" id="IPR013798">
    <property type="entry name" value="Indole-3-glycerol_P_synth_dom"/>
</dbReference>
<dbReference type="SUPFAM" id="SSF51366">
    <property type="entry name" value="Ribulose-phoshate binding barrel"/>
    <property type="match status" value="1"/>
</dbReference>
<evidence type="ECO:0000259" key="9">
    <source>
        <dbReference type="Pfam" id="PF00218"/>
    </source>
</evidence>
<dbReference type="PANTHER" id="PTHR22854:SF2">
    <property type="entry name" value="INDOLE-3-GLYCEROL-PHOSPHATE SYNTHASE"/>
    <property type="match status" value="1"/>
</dbReference>
<dbReference type="EMBL" id="FO203503">
    <property type="protein sequence ID" value="CCK80414.1"/>
    <property type="molecule type" value="Genomic_DNA"/>
</dbReference>
<evidence type="ECO:0000256" key="4">
    <source>
        <dbReference type="ARBA" id="ARBA00022605"/>
    </source>
</evidence>
<evidence type="ECO:0000256" key="1">
    <source>
        <dbReference type="ARBA" id="ARBA00001633"/>
    </source>
</evidence>
<dbReference type="InterPro" id="IPR011060">
    <property type="entry name" value="RibuloseP-bd_barrel"/>
</dbReference>
<proteinExistence type="predicted"/>
<dbReference type="NCBIfam" id="NF001377">
    <property type="entry name" value="PRK00278.2-4"/>
    <property type="match status" value="1"/>
</dbReference>
<gene>
    <name evidence="10" type="primary">trpC</name>
    <name evidence="10" type="ordered locus">TOL2_C22530</name>
</gene>
<dbReference type="CDD" id="cd00331">
    <property type="entry name" value="IGPS"/>
    <property type="match status" value="1"/>
</dbReference>
<keyword evidence="8 10" id="KW-0456">Lyase</keyword>
<dbReference type="InterPro" id="IPR001468">
    <property type="entry name" value="Indole-3-GlycerolPSynthase_CS"/>
</dbReference>
<organism evidence="10 11">
    <name type="scientific">Desulfobacula toluolica (strain DSM 7467 / Tol2)</name>
    <dbReference type="NCBI Taxonomy" id="651182"/>
    <lineage>
        <taxon>Bacteria</taxon>
        <taxon>Pseudomonadati</taxon>
        <taxon>Thermodesulfobacteriota</taxon>
        <taxon>Desulfobacteria</taxon>
        <taxon>Desulfobacterales</taxon>
        <taxon>Desulfobacteraceae</taxon>
        <taxon>Desulfobacula</taxon>
    </lineage>
</organism>
<evidence type="ECO:0000256" key="3">
    <source>
        <dbReference type="ARBA" id="ARBA00012362"/>
    </source>
</evidence>
<feature type="domain" description="Indole-3-glycerol phosphate synthase" evidence="9">
    <location>
        <begin position="8"/>
        <end position="261"/>
    </location>
</feature>
<dbReference type="PANTHER" id="PTHR22854">
    <property type="entry name" value="TRYPTOPHAN BIOSYNTHESIS PROTEIN"/>
    <property type="match status" value="1"/>
</dbReference>
<dbReference type="GO" id="GO:0004425">
    <property type="term" value="F:indole-3-glycerol-phosphate synthase activity"/>
    <property type="evidence" value="ECO:0007669"/>
    <property type="project" value="UniProtKB-EC"/>
</dbReference>
<dbReference type="Proteomes" id="UP000007347">
    <property type="component" value="Chromosome"/>
</dbReference>
<dbReference type="Gene3D" id="3.20.20.70">
    <property type="entry name" value="Aldolase class I"/>
    <property type="match status" value="1"/>
</dbReference>
<evidence type="ECO:0000256" key="8">
    <source>
        <dbReference type="ARBA" id="ARBA00023239"/>
    </source>
</evidence>
<protein>
    <recommendedName>
        <fullName evidence="3">indole-3-glycerol-phosphate synthase</fullName>
        <ecNumber evidence="3">4.1.1.48</ecNumber>
    </recommendedName>
</protein>
<dbReference type="KEGG" id="dto:TOL2_C22530"/>
<dbReference type="GO" id="GO:0004640">
    <property type="term" value="F:phosphoribosylanthranilate isomerase activity"/>
    <property type="evidence" value="ECO:0007669"/>
    <property type="project" value="TreeGrafter"/>
</dbReference>
<keyword evidence="11" id="KW-1185">Reference proteome</keyword>
<keyword evidence="4" id="KW-0028">Amino-acid biosynthesis</keyword>
<sequence>MGIDGFLKQVLEIKSLEVSKAKSNIPLNTIRREAENTKPAASFLTALQKSSPDDIGIIAEVKKASPSKGDIRPDLDPVLYAQTYTMAGARAISVLTESQYFKGSLKDLEAVCANTELPVLRKDFTIGSYQIYEAKKAGASSILLITTILSKDQLTDYIHLARELGMEPLVEITSEKEFEIAYDCDAKVVDMNNRNLQTLETDLNVSKRIAAIIPEDIIPVEASGISCFADIDNGLSSNIFNFLVGESIVKAKDPELLIKELRNIK</sequence>
<dbReference type="HOGENOM" id="CLU_034247_2_0_7"/>
<comment type="pathway">
    <text evidence="2">Amino-acid biosynthesis; L-tryptophan biosynthesis; L-tryptophan from chorismate: step 4/5.</text>
</comment>
<dbReference type="GO" id="GO:0000162">
    <property type="term" value="P:L-tryptophan biosynthetic process"/>
    <property type="evidence" value="ECO:0007669"/>
    <property type="project" value="UniProtKB-UniPathway"/>
</dbReference>
<keyword evidence="5" id="KW-0210">Decarboxylase</keyword>
<dbReference type="UniPathway" id="UPA00035">
    <property type="reaction ID" value="UER00043"/>
</dbReference>
<keyword evidence="7" id="KW-0057">Aromatic amino acid biosynthesis</keyword>
<dbReference type="FunFam" id="3.20.20.70:FF:000024">
    <property type="entry name" value="Indole-3-glycerol phosphate synthase"/>
    <property type="match status" value="1"/>
</dbReference>
<dbReference type="PATRIC" id="fig|651182.5.peg.2665"/>
<evidence type="ECO:0000313" key="11">
    <source>
        <dbReference type="Proteomes" id="UP000007347"/>
    </source>
</evidence>
<dbReference type="PROSITE" id="PS00614">
    <property type="entry name" value="IGPS"/>
    <property type="match status" value="1"/>
</dbReference>
<evidence type="ECO:0000256" key="2">
    <source>
        <dbReference type="ARBA" id="ARBA00004696"/>
    </source>
</evidence>
<dbReference type="RefSeq" id="WP_014957726.1">
    <property type="nucleotide sequence ID" value="NC_018645.1"/>
</dbReference>
<evidence type="ECO:0000256" key="7">
    <source>
        <dbReference type="ARBA" id="ARBA00023141"/>
    </source>
</evidence>
<evidence type="ECO:0000313" key="10">
    <source>
        <dbReference type="EMBL" id="CCK80414.1"/>
    </source>
</evidence>
<dbReference type="InterPro" id="IPR045186">
    <property type="entry name" value="Indole-3-glycerol_P_synth"/>
</dbReference>
<reference evidence="10 11" key="1">
    <citation type="journal article" date="2013" name="Environ. Microbiol.">
        <title>Complete genome, catabolic sub-proteomes and key-metabolites of Desulfobacula toluolica Tol2, a marine, aromatic compound-degrading, sulfate-reducing bacterium.</title>
        <authorList>
            <person name="Wohlbrand L."/>
            <person name="Jacob J.H."/>
            <person name="Kube M."/>
            <person name="Mussmann M."/>
            <person name="Jarling R."/>
            <person name="Beck A."/>
            <person name="Amann R."/>
            <person name="Wilkes H."/>
            <person name="Reinhardt R."/>
            <person name="Rabus R."/>
        </authorList>
    </citation>
    <scope>NUCLEOTIDE SEQUENCE [LARGE SCALE GENOMIC DNA]</scope>
    <source>
        <strain evidence="11">DSM 7467 / Tol2</strain>
    </source>
</reference>
<dbReference type="AlphaFoldDB" id="K0N901"/>
<keyword evidence="6" id="KW-0822">Tryptophan biosynthesis</keyword>
<dbReference type="InterPro" id="IPR013785">
    <property type="entry name" value="Aldolase_TIM"/>
</dbReference>
<dbReference type="EC" id="4.1.1.48" evidence="3"/>
<dbReference type="STRING" id="651182.TOL2_C22530"/>
<dbReference type="Pfam" id="PF00218">
    <property type="entry name" value="IGPS"/>
    <property type="match status" value="1"/>
</dbReference>
<name>K0N901_DESTT</name>